<evidence type="ECO:0000313" key="1">
    <source>
        <dbReference type="EMBL" id="MFC5846727.1"/>
    </source>
</evidence>
<evidence type="ECO:0008006" key="3">
    <source>
        <dbReference type="Google" id="ProtNLM"/>
    </source>
</evidence>
<name>A0ABW1DDH0_9DEIO</name>
<sequence length="91" mass="9884">MPKRPIRPTTDTTTLGIMEVQDARAFGGLVNGSNLPSVTRSDTGYLDADDVFVTPEPGARATLSGQELTFVDYRAGEMVWTDASGQEWFSL</sequence>
<proteinExistence type="predicted"/>
<reference evidence="2" key="1">
    <citation type="journal article" date="2019" name="Int. J. Syst. Evol. Microbiol.">
        <title>The Global Catalogue of Microorganisms (GCM) 10K type strain sequencing project: providing services to taxonomists for standard genome sequencing and annotation.</title>
        <authorList>
            <consortium name="The Broad Institute Genomics Platform"/>
            <consortium name="The Broad Institute Genome Sequencing Center for Infectious Disease"/>
            <person name="Wu L."/>
            <person name="Ma J."/>
        </authorList>
    </citation>
    <scope>NUCLEOTIDE SEQUENCE [LARGE SCALE GENOMIC DNA]</scope>
    <source>
        <strain evidence="2">CGMCC 1.15053</strain>
    </source>
</reference>
<comment type="caution">
    <text evidence="1">The sequence shown here is derived from an EMBL/GenBank/DDBJ whole genome shotgun (WGS) entry which is preliminary data.</text>
</comment>
<protein>
    <recommendedName>
        <fullName evidence="3">Major tropism determinant N-terminal domain-containing protein</fullName>
    </recommendedName>
</protein>
<organism evidence="1 2">
    <name type="scientific">Deinococcus petrolearius</name>
    <dbReference type="NCBI Taxonomy" id="1751295"/>
    <lineage>
        <taxon>Bacteria</taxon>
        <taxon>Thermotogati</taxon>
        <taxon>Deinococcota</taxon>
        <taxon>Deinococci</taxon>
        <taxon>Deinococcales</taxon>
        <taxon>Deinococcaceae</taxon>
        <taxon>Deinococcus</taxon>
    </lineage>
</organism>
<keyword evidence="2" id="KW-1185">Reference proteome</keyword>
<evidence type="ECO:0000313" key="2">
    <source>
        <dbReference type="Proteomes" id="UP001595979"/>
    </source>
</evidence>
<dbReference type="Proteomes" id="UP001595979">
    <property type="component" value="Unassembled WGS sequence"/>
</dbReference>
<gene>
    <name evidence="1" type="ORF">ACFPQ6_00255</name>
</gene>
<accession>A0ABW1DDH0</accession>
<dbReference type="RefSeq" id="WP_380045024.1">
    <property type="nucleotide sequence ID" value="NZ_JBHSOH010000001.1"/>
</dbReference>
<dbReference type="EMBL" id="JBHSOH010000001">
    <property type="protein sequence ID" value="MFC5846727.1"/>
    <property type="molecule type" value="Genomic_DNA"/>
</dbReference>